<feature type="domain" description="CHAT" evidence="3">
    <location>
        <begin position="624"/>
        <end position="892"/>
    </location>
</feature>
<gene>
    <name evidence="4" type="ORF">HCG48_15455</name>
</gene>
<feature type="transmembrane region" description="Helical" evidence="2">
    <location>
        <begin position="43"/>
        <end position="63"/>
    </location>
</feature>
<keyword evidence="2" id="KW-1133">Transmembrane helix</keyword>
<sequence>MFRLNSNCLCSTRGNAGLWDRRPTCREVKTSDRLRSLPRSVRSFIRLAVLSGLLVAIALPAAVRPLHARGVQPAETVALPTAEGESNPLQAGRRLYDAGRVFEATQLWERAARDYAARGDRLNQALSQNYLGVAYQQLGAWERSRSAIDTSLEVLGAENQLDRRGNAILAQALNTLGNWQLARGQTEEALETWRQAQSAYERAENQTGTIGSQINQAQALQALGQYRRARARLEELVESVRGQPDSSLKADALHSLGIALQMTGELEASKAALENSWAIAERLGDRATLSQSLLGIGNIARDLDRDEVARAYYREAAKQAPDELSIVQARLNELNLNVRGERWAEAIALVPEIERRLANLSPSRPSIYARVNLAAHWLQIDEQQPQTAARSQIAELLATAIAQAQEIGDERAQAHARYQLGQLYERNGQLEQARHLTEQALTLADPLEAEDIEARAAWQLGRLWVREGRRDRAIAAYEDAFETLQTLRADLVSVNTDVQFNFQESVEPLYREFVSLLLAPDAPQEYLVRAREVMEALQLAELDNFFRDSCLETKPTQIDRIDPEAAAIYPIVLADRLEVIVSIPNRPLSHYATTLSRDRVEQTLQQLYMSLFLGYSGNERLQWSRQVYDWLIRPAVDELDAAGIKTLVFVLDGWFRNVPMGALYDGQQYLVERYGVALSPGLQLFPEGLKRSDLNVLAVGLTEARQGFSALPGVEREVRQIESDLKSEVLLDRQFTRENFQQWVNAKSFRVVHLATHGQFSSRPEETFLLTWNDRIDVKAFERLLENREQAEFYPIDLLVLSACQTASGDKRATLGLAGFALRSGARSTLATLWSVSDRSTAELMGYFYDFLAREDLKLSKAEALRRAQLRLIQDPQYNHPYFWAPFVLVGNWL</sequence>
<dbReference type="SMART" id="SM00028">
    <property type="entry name" value="TPR"/>
    <property type="match status" value="7"/>
</dbReference>
<dbReference type="SUPFAM" id="SSF48452">
    <property type="entry name" value="TPR-like"/>
    <property type="match status" value="3"/>
</dbReference>
<dbReference type="InterPro" id="IPR019734">
    <property type="entry name" value="TPR_rpt"/>
</dbReference>
<dbReference type="RefSeq" id="WP_168569956.1">
    <property type="nucleotide sequence ID" value="NZ_CP051167.1"/>
</dbReference>
<dbReference type="Proteomes" id="UP000500857">
    <property type="component" value="Chromosome"/>
</dbReference>
<keyword evidence="2" id="KW-0812">Transmembrane</keyword>
<protein>
    <submittedName>
        <fullName evidence="4">CHAT domain-containing protein</fullName>
    </submittedName>
</protein>
<dbReference type="KEGG" id="oxy:HCG48_15455"/>
<proteinExistence type="predicted"/>
<dbReference type="PANTHER" id="PTHR10098:SF112">
    <property type="entry name" value="SLR0380 PROTEIN"/>
    <property type="match status" value="1"/>
</dbReference>
<dbReference type="Pfam" id="PF13374">
    <property type="entry name" value="TPR_10"/>
    <property type="match status" value="1"/>
</dbReference>
<dbReference type="EMBL" id="CP051167">
    <property type="protein sequence ID" value="QIZ71804.1"/>
    <property type="molecule type" value="Genomic_DNA"/>
</dbReference>
<evidence type="ECO:0000259" key="3">
    <source>
        <dbReference type="Pfam" id="PF12770"/>
    </source>
</evidence>
<accession>A0A6H1TYZ0</accession>
<evidence type="ECO:0000256" key="2">
    <source>
        <dbReference type="SAM" id="Phobius"/>
    </source>
</evidence>
<evidence type="ECO:0000313" key="5">
    <source>
        <dbReference type="Proteomes" id="UP000500857"/>
    </source>
</evidence>
<evidence type="ECO:0000256" key="1">
    <source>
        <dbReference type="PROSITE-ProRule" id="PRU00339"/>
    </source>
</evidence>
<name>A0A6H1TYZ0_9CYAN</name>
<dbReference type="Pfam" id="PF13181">
    <property type="entry name" value="TPR_8"/>
    <property type="match status" value="2"/>
</dbReference>
<evidence type="ECO:0000313" key="4">
    <source>
        <dbReference type="EMBL" id="QIZ71804.1"/>
    </source>
</evidence>
<keyword evidence="2" id="KW-0472">Membrane</keyword>
<dbReference type="PROSITE" id="PS50005">
    <property type="entry name" value="TPR"/>
    <property type="match status" value="1"/>
</dbReference>
<organism evidence="4 5">
    <name type="scientific">Oxynema aestuarii AP17</name>
    <dbReference type="NCBI Taxonomy" id="2064643"/>
    <lineage>
        <taxon>Bacteria</taxon>
        <taxon>Bacillati</taxon>
        <taxon>Cyanobacteriota</taxon>
        <taxon>Cyanophyceae</taxon>
        <taxon>Oscillatoriophycideae</taxon>
        <taxon>Oscillatoriales</taxon>
        <taxon>Oscillatoriaceae</taxon>
        <taxon>Oxynema</taxon>
        <taxon>Oxynema aestuarii</taxon>
    </lineage>
</organism>
<dbReference type="PANTHER" id="PTHR10098">
    <property type="entry name" value="RAPSYN-RELATED"/>
    <property type="match status" value="1"/>
</dbReference>
<dbReference type="Gene3D" id="1.25.40.10">
    <property type="entry name" value="Tetratricopeptide repeat domain"/>
    <property type="match status" value="2"/>
</dbReference>
<dbReference type="Pfam" id="PF12770">
    <property type="entry name" value="CHAT"/>
    <property type="match status" value="1"/>
</dbReference>
<feature type="repeat" description="TPR" evidence="1">
    <location>
        <begin position="414"/>
        <end position="447"/>
    </location>
</feature>
<keyword evidence="1" id="KW-0802">TPR repeat</keyword>
<reference evidence="4 5" key="1">
    <citation type="submission" date="2020-04" db="EMBL/GenBank/DDBJ databases">
        <authorList>
            <person name="Basu S."/>
            <person name="Maruthanayagam V."/>
            <person name="Chakraborty S."/>
            <person name="Pramanik A."/>
            <person name="Mukherjee J."/>
            <person name="Brink B."/>
        </authorList>
    </citation>
    <scope>NUCLEOTIDE SEQUENCE [LARGE SCALE GENOMIC DNA]</scope>
    <source>
        <strain evidence="4 5">AP17</strain>
    </source>
</reference>
<dbReference type="InterPro" id="IPR011990">
    <property type="entry name" value="TPR-like_helical_dom_sf"/>
</dbReference>
<dbReference type="AlphaFoldDB" id="A0A6H1TYZ0"/>
<keyword evidence="5" id="KW-1185">Reference proteome</keyword>
<dbReference type="InterPro" id="IPR024983">
    <property type="entry name" value="CHAT_dom"/>
</dbReference>